<comment type="caution">
    <text evidence="2">The sequence shown here is derived from an EMBL/GenBank/DDBJ whole genome shotgun (WGS) entry which is preliminary data.</text>
</comment>
<feature type="domain" description="N-acetyltransferase" evidence="1">
    <location>
        <begin position="12"/>
        <end position="165"/>
    </location>
</feature>
<dbReference type="SUPFAM" id="SSF55729">
    <property type="entry name" value="Acyl-CoA N-acyltransferases (Nat)"/>
    <property type="match status" value="1"/>
</dbReference>
<evidence type="ECO:0000313" key="3">
    <source>
        <dbReference type="Proteomes" id="UP001321580"/>
    </source>
</evidence>
<organism evidence="2 3">
    <name type="scientific">Lysobacter stagni</name>
    <dbReference type="NCBI Taxonomy" id="3045172"/>
    <lineage>
        <taxon>Bacteria</taxon>
        <taxon>Pseudomonadati</taxon>
        <taxon>Pseudomonadota</taxon>
        <taxon>Gammaproteobacteria</taxon>
        <taxon>Lysobacterales</taxon>
        <taxon>Lysobacteraceae</taxon>
        <taxon>Lysobacter</taxon>
    </lineage>
</organism>
<dbReference type="PANTHER" id="PTHR43792">
    <property type="entry name" value="GNAT FAMILY, PUTATIVE (AFU_ORTHOLOGUE AFUA_3G00765)-RELATED-RELATED"/>
    <property type="match status" value="1"/>
</dbReference>
<dbReference type="RefSeq" id="WP_283213546.1">
    <property type="nucleotide sequence ID" value="NZ_JASGBI010000001.1"/>
</dbReference>
<dbReference type="PANTHER" id="PTHR43792:SF1">
    <property type="entry name" value="N-ACETYLTRANSFERASE DOMAIN-CONTAINING PROTEIN"/>
    <property type="match status" value="1"/>
</dbReference>
<evidence type="ECO:0000259" key="1">
    <source>
        <dbReference type="PROSITE" id="PS51186"/>
    </source>
</evidence>
<dbReference type="Proteomes" id="UP001321580">
    <property type="component" value="Unassembled WGS sequence"/>
</dbReference>
<dbReference type="InterPro" id="IPR000182">
    <property type="entry name" value="GNAT_dom"/>
</dbReference>
<keyword evidence="3" id="KW-1185">Reference proteome</keyword>
<protein>
    <submittedName>
        <fullName evidence="2">GNAT family N-acetyltransferase</fullName>
    </submittedName>
</protein>
<gene>
    <name evidence="2" type="ORF">QLQ15_14900</name>
</gene>
<reference evidence="2 3" key="1">
    <citation type="submission" date="2023-05" db="EMBL/GenBank/DDBJ databases">
        <title>Lysobacter sp. strain LF1 Genome sequencing and assembly.</title>
        <authorList>
            <person name="Jung Y."/>
        </authorList>
    </citation>
    <scope>NUCLEOTIDE SEQUENCE [LARGE SCALE GENOMIC DNA]</scope>
    <source>
        <strain evidence="2 3">LF1</strain>
    </source>
</reference>
<evidence type="ECO:0000313" key="2">
    <source>
        <dbReference type="EMBL" id="MDI9240196.1"/>
    </source>
</evidence>
<dbReference type="PROSITE" id="PS51186">
    <property type="entry name" value="GNAT"/>
    <property type="match status" value="1"/>
</dbReference>
<sequence>MQLGPSLETPRLILRPPQAGDFEAWAAFKADAEATRHIGGIEPRSAAYRSFAAMVGVWYLQGSAMFSVIEKATGEWVGRVGPWQPEGWPGTEVGWSIVRDRWGRGYGPEAAVAAIDWAFDELHWSEVIHTIAPDNVNSKAVAAKLGSTLLRVGRLPAPYDTKDIEIWGQSRGQWLARRERQQPKG</sequence>
<accession>A0ABT6XJI5</accession>
<dbReference type="EMBL" id="JASGBI010000001">
    <property type="protein sequence ID" value="MDI9240196.1"/>
    <property type="molecule type" value="Genomic_DNA"/>
</dbReference>
<dbReference type="Gene3D" id="3.40.630.30">
    <property type="match status" value="1"/>
</dbReference>
<dbReference type="Pfam" id="PF13302">
    <property type="entry name" value="Acetyltransf_3"/>
    <property type="match status" value="1"/>
</dbReference>
<dbReference type="InterPro" id="IPR016181">
    <property type="entry name" value="Acyl_CoA_acyltransferase"/>
</dbReference>
<name>A0ABT6XJI5_9GAMM</name>
<dbReference type="InterPro" id="IPR051531">
    <property type="entry name" value="N-acetyltransferase"/>
</dbReference>
<proteinExistence type="predicted"/>